<dbReference type="OrthoDB" id="1328836at2759"/>
<name>A0A9J5ZJQ7_SOLCO</name>
<keyword evidence="2" id="KW-1185">Reference proteome</keyword>
<protein>
    <submittedName>
        <fullName evidence="1">Uncharacterized protein</fullName>
    </submittedName>
</protein>
<reference evidence="1 2" key="1">
    <citation type="submission" date="2020-09" db="EMBL/GenBank/DDBJ databases">
        <title>De no assembly of potato wild relative species, Solanum commersonii.</title>
        <authorList>
            <person name="Cho K."/>
        </authorList>
    </citation>
    <scope>NUCLEOTIDE SEQUENCE [LARGE SCALE GENOMIC DNA]</scope>
    <source>
        <strain evidence="1">LZ3.2</strain>
        <tissue evidence="1">Leaf</tissue>
    </source>
</reference>
<evidence type="ECO:0000313" key="2">
    <source>
        <dbReference type="Proteomes" id="UP000824120"/>
    </source>
</evidence>
<gene>
    <name evidence="1" type="ORF">H5410_023557</name>
</gene>
<organism evidence="1 2">
    <name type="scientific">Solanum commersonii</name>
    <name type="common">Commerson's wild potato</name>
    <name type="synonym">Commerson's nightshade</name>
    <dbReference type="NCBI Taxonomy" id="4109"/>
    <lineage>
        <taxon>Eukaryota</taxon>
        <taxon>Viridiplantae</taxon>
        <taxon>Streptophyta</taxon>
        <taxon>Embryophyta</taxon>
        <taxon>Tracheophyta</taxon>
        <taxon>Spermatophyta</taxon>
        <taxon>Magnoliopsida</taxon>
        <taxon>eudicotyledons</taxon>
        <taxon>Gunneridae</taxon>
        <taxon>Pentapetalae</taxon>
        <taxon>asterids</taxon>
        <taxon>lamiids</taxon>
        <taxon>Solanales</taxon>
        <taxon>Solanaceae</taxon>
        <taxon>Solanoideae</taxon>
        <taxon>Solaneae</taxon>
        <taxon>Solanum</taxon>
    </lineage>
</organism>
<accession>A0A9J5ZJQ7</accession>
<dbReference type="AlphaFoldDB" id="A0A9J5ZJQ7"/>
<comment type="caution">
    <text evidence="1">The sequence shown here is derived from an EMBL/GenBank/DDBJ whole genome shotgun (WGS) entry which is preliminary data.</text>
</comment>
<proteinExistence type="predicted"/>
<sequence>MLGKEANIYYLVCPSPSSKYLLWLEDLNPLRLLIMVWKCNILQVIFIICRELNVGDMKDRILLTFSNHVAMWKHSDQKIKLTPRYFIEKRRMDKAKVVLGRIRTSGVEVELQDLTTLIEREYKRQ</sequence>
<dbReference type="Proteomes" id="UP000824120">
    <property type="component" value="Chromosome 4"/>
</dbReference>
<dbReference type="EMBL" id="JACXVP010000004">
    <property type="protein sequence ID" value="KAG5612276.1"/>
    <property type="molecule type" value="Genomic_DNA"/>
</dbReference>
<evidence type="ECO:0000313" key="1">
    <source>
        <dbReference type="EMBL" id="KAG5612276.1"/>
    </source>
</evidence>